<feature type="domain" description="NrS-1 polymerase-like helicase" evidence="1">
    <location>
        <begin position="164"/>
        <end position="250"/>
    </location>
</feature>
<name>A0A5J4RSA9_9EUKA</name>
<dbReference type="Proteomes" id="UP000324800">
    <property type="component" value="Unassembled WGS sequence"/>
</dbReference>
<evidence type="ECO:0000313" key="2">
    <source>
        <dbReference type="EMBL" id="KAA6336604.1"/>
    </source>
</evidence>
<protein>
    <recommendedName>
        <fullName evidence="1">NrS-1 polymerase-like helicase domain-containing protein</fullName>
    </recommendedName>
</protein>
<proteinExistence type="predicted"/>
<dbReference type="EMBL" id="SNRW01041571">
    <property type="protein sequence ID" value="KAA6336604.1"/>
    <property type="molecule type" value="Genomic_DNA"/>
</dbReference>
<dbReference type="InterPro" id="IPR045455">
    <property type="entry name" value="NrS-1_pol-like_helicase"/>
</dbReference>
<dbReference type="OrthoDB" id="2381483at2759"/>
<dbReference type="SUPFAM" id="SSF52540">
    <property type="entry name" value="P-loop containing nucleoside triphosphate hydrolases"/>
    <property type="match status" value="1"/>
</dbReference>
<accession>A0A5J4RSA9</accession>
<dbReference type="Gene3D" id="3.40.50.300">
    <property type="entry name" value="P-loop containing nucleotide triphosphate hydrolases"/>
    <property type="match status" value="1"/>
</dbReference>
<dbReference type="Pfam" id="PF19263">
    <property type="entry name" value="DUF5906"/>
    <property type="match status" value="1"/>
</dbReference>
<organism evidence="2 3">
    <name type="scientific">Streblomastix strix</name>
    <dbReference type="NCBI Taxonomy" id="222440"/>
    <lineage>
        <taxon>Eukaryota</taxon>
        <taxon>Metamonada</taxon>
        <taxon>Preaxostyla</taxon>
        <taxon>Oxymonadida</taxon>
        <taxon>Streblomastigidae</taxon>
        <taxon>Streblomastix</taxon>
    </lineage>
</organism>
<dbReference type="InterPro" id="IPR027417">
    <property type="entry name" value="P-loop_NTPase"/>
</dbReference>
<evidence type="ECO:0000313" key="3">
    <source>
        <dbReference type="Proteomes" id="UP000324800"/>
    </source>
</evidence>
<feature type="non-terminal residue" evidence="2">
    <location>
        <position position="253"/>
    </location>
</feature>
<evidence type="ECO:0000259" key="1">
    <source>
        <dbReference type="Pfam" id="PF19263"/>
    </source>
</evidence>
<sequence>MPHLQEKAIKGEYKDESELMQDLMRVMCYTTAKDGSAMYMVKQWDSATEINTISYMSEQNVRSLLNKVIWKKNKKTYDIFHEFNHLFHKIGIKFYSKNPNEFSIFQGLKYNVLEQIDMSIIEQFLGLVKDTIAADDEVVYEYILNWLAWIVQNIGEKSGVSPVLIGTQGIGKTMFTNAICELFAGYSVPNISSMELLTGTYNQLIEDKVFAVPNELRNIGDGSNKQSNSDKLKTLITEKYIAIRQKYIPEHMT</sequence>
<gene>
    <name evidence="2" type="ORF">EZS28_052861</name>
</gene>
<comment type="caution">
    <text evidence="2">The sequence shown here is derived from an EMBL/GenBank/DDBJ whole genome shotgun (WGS) entry which is preliminary data.</text>
</comment>
<reference evidence="2 3" key="1">
    <citation type="submission" date="2019-03" db="EMBL/GenBank/DDBJ databases">
        <title>Single cell metagenomics reveals metabolic interactions within the superorganism composed of flagellate Streblomastix strix and complex community of Bacteroidetes bacteria on its surface.</title>
        <authorList>
            <person name="Treitli S.C."/>
            <person name="Kolisko M."/>
            <person name="Husnik F."/>
            <person name="Keeling P."/>
            <person name="Hampl V."/>
        </authorList>
    </citation>
    <scope>NUCLEOTIDE SEQUENCE [LARGE SCALE GENOMIC DNA]</scope>
    <source>
        <strain evidence="2">ST1C</strain>
    </source>
</reference>
<dbReference type="AlphaFoldDB" id="A0A5J4RSA9"/>